<comment type="catalytic activity">
    <reaction evidence="14 16">
        <text>NAD(+) + NADPH + H(+)(in) = NADH + NADP(+) + H(+)(out)</text>
        <dbReference type="Rhea" id="RHEA:47992"/>
        <dbReference type="ChEBI" id="CHEBI:15378"/>
        <dbReference type="ChEBI" id="CHEBI:57540"/>
        <dbReference type="ChEBI" id="CHEBI:57783"/>
        <dbReference type="ChEBI" id="CHEBI:57945"/>
        <dbReference type="ChEBI" id="CHEBI:58349"/>
        <dbReference type="EC" id="7.1.1.1"/>
    </reaction>
</comment>
<evidence type="ECO:0000256" key="8">
    <source>
        <dbReference type="ARBA" id="ARBA00022741"/>
    </source>
</evidence>
<accession>A0A8E1WK91</accession>
<evidence type="ECO:0000256" key="12">
    <source>
        <dbReference type="ARBA" id="ARBA00023027"/>
    </source>
</evidence>
<evidence type="ECO:0000256" key="6">
    <source>
        <dbReference type="ARBA" id="ARBA00022519"/>
    </source>
</evidence>
<dbReference type="NCBIfam" id="NF006942">
    <property type="entry name" value="PRK09424.1"/>
    <property type="match status" value="1"/>
</dbReference>
<organism evidence="20 21">
    <name type="scientific">Aminobacter carboxidus</name>
    <dbReference type="NCBI Taxonomy" id="376165"/>
    <lineage>
        <taxon>Bacteria</taxon>
        <taxon>Pseudomonadati</taxon>
        <taxon>Pseudomonadota</taxon>
        <taxon>Alphaproteobacteria</taxon>
        <taxon>Hyphomicrobiales</taxon>
        <taxon>Phyllobacteriaceae</taxon>
        <taxon>Aminobacter</taxon>
    </lineage>
</organism>
<evidence type="ECO:0000256" key="15">
    <source>
        <dbReference type="ARBA" id="ARBA00071831"/>
    </source>
</evidence>
<dbReference type="InterPro" id="IPR007698">
    <property type="entry name" value="AlaDH/PNT_NAD(H)-bd"/>
</dbReference>
<dbReference type="InterPro" id="IPR026255">
    <property type="entry name" value="NADP_transhyd_a"/>
</dbReference>
<evidence type="ECO:0000256" key="13">
    <source>
        <dbReference type="ARBA" id="ARBA00023136"/>
    </source>
</evidence>
<evidence type="ECO:0000256" key="3">
    <source>
        <dbReference type="ARBA" id="ARBA00005689"/>
    </source>
</evidence>
<dbReference type="PROSITE" id="PS00837">
    <property type="entry name" value="ALADH_PNT_2"/>
    <property type="match status" value="1"/>
</dbReference>
<dbReference type="SMART" id="SM01002">
    <property type="entry name" value="AlaDh_PNT_C"/>
    <property type="match status" value="1"/>
</dbReference>
<keyword evidence="13 17" id="KW-0472">Membrane</keyword>
<comment type="subcellular location">
    <subcellularLocation>
        <location evidence="2">Cell inner membrane</location>
        <topology evidence="2">Multi-pass membrane protein</topology>
    </subcellularLocation>
</comment>
<dbReference type="Pfam" id="PF05222">
    <property type="entry name" value="AlaDh_PNT_N"/>
    <property type="match status" value="1"/>
</dbReference>
<keyword evidence="9 16" id="KW-0521">NADP</keyword>
<dbReference type="SUPFAM" id="SSF51735">
    <property type="entry name" value="NAD(P)-binding Rossmann-fold domains"/>
    <property type="match status" value="1"/>
</dbReference>
<keyword evidence="7 17" id="KW-0812">Transmembrane</keyword>
<evidence type="ECO:0000256" key="14">
    <source>
        <dbReference type="ARBA" id="ARBA00048202"/>
    </source>
</evidence>
<dbReference type="Pfam" id="PF12769">
    <property type="entry name" value="PNTB_4TM"/>
    <property type="match status" value="1"/>
</dbReference>
<keyword evidence="6" id="KW-0997">Cell inner membrane</keyword>
<dbReference type="Pfam" id="PF01262">
    <property type="entry name" value="AlaDh_PNT_C"/>
    <property type="match status" value="1"/>
</dbReference>
<evidence type="ECO:0000256" key="5">
    <source>
        <dbReference type="ARBA" id="ARBA00022475"/>
    </source>
</evidence>
<sequence>MKIGALGETFPGETRVAVTPGSATHLQKLGHEVFLEAGAGAASGFSDADYEKAGVRLARSAADLVKAVEVVVKVRPPTDAELKKLKKGQTLISFFYPGQSEKLLKLAEKQDVTAVAMDMVPRISRAQKMDALSSMANIAGYRAVIEAANNFGRFFTGQVTAAGKVPPAKVLVIGAGVAGLAAIGAARGLGAIVRAFDVRPEVAEQIESMGGEFLFLDFSDSQDGAATGGYAAPSSPEFRAKQLELFRAQAPEVDVVITTALIPGRDAPKLWTADMVSAMKAGSVVVDLAAERGGNCDLTVPDRKIVTDNGVTVVGYTDFPSRMGAQASELYANNIRHFIADLTPARDGVIVHNMEDDVIRGATVTHDGAITYPPPPPKIAAIAAQKPKEKPKELTPEERRGKELAEFQAETRSQYALLGVGALLMLVVGLFAPPSFLSHFIVFVLACFIGFKVIWNVSHSLHTPLMSVTNAISGIIILGALLQIGLDSWWVVILSAVSILIATINIVGGFLVTRRMLAMFQKS</sequence>
<dbReference type="GO" id="GO:0050661">
    <property type="term" value="F:NADP binding"/>
    <property type="evidence" value="ECO:0007669"/>
    <property type="project" value="TreeGrafter"/>
</dbReference>
<dbReference type="CDD" id="cd05304">
    <property type="entry name" value="Rubrum_tdh"/>
    <property type="match status" value="1"/>
</dbReference>
<protein>
    <recommendedName>
        <fullName evidence="15 16">NAD(P) transhydrogenase subunit alpha</fullName>
        <ecNumber evidence="4 16">7.1.1.1</ecNumber>
    </recommendedName>
</protein>
<dbReference type="PANTHER" id="PTHR10160">
    <property type="entry name" value="NAD(P) TRANSHYDROGENASE"/>
    <property type="match status" value="1"/>
</dbReference>
<evidence type="ECO:0000313" key="21">
    <source>
        <dbReference type="Proteomes" id="UP000532373"/>
    </source>
</evidence>
<comment type="function">
    <text evidence="1 16">The transhydrogenation between NADH and NADP is coupled to respiration and ATP hydrolysis and functions as a proton pump across the membrane.</text>
</comment>
<dbReference type="EC" id="7.1.1.1" evidence="4 16"/>
<evidence type="ECO:0000313" key="20">
    <source>
        <dbReference type="EMBL" id="MBB6469129.1"/>
    </source>
</evidence>
<feature type="transmembrane region" description="Helical" evidence="17">
    <location>
        <begin position="492"/>
        <end position="513"/>
    </location>
</feature>
<evidence type="ECO:0000259" key="19">
    <source>
        <dbReference type="SMART" id="SM01003"/>
    </source>
</evidence>
<gene>
    <name evidence="20" type="ORF">HNQ96_005018</name>
</gene>
<feature type="domain" description="Alanine dehydrogenase/pyridine nucleotide transhydrogenase NAD(H)-binding" evidence="18">
    <location>
        <begin position="148"/>
        <end position="315"/>
    </location>
</feature>
<dbReference type="GO" id="GO:0005886">
    <property type="term" value="C:plasma membrane"/>
    <property type="evidence" value="ECO:0007669"/>
    <property type="project" value="UniProtKB-SubCell"/>
</dbReference>
<dbReference type="SMART" id="SM01003">
    <property type="entry name" value="AlaDh_PNT_N"/>
    <property type="match status" value="1"/>
</dbReference>
<dbReference type="EMBL" id="JACHGI010000014">
    <property type="protein sequence ID" value="MBB6469129.1"/>
    <property type="molecule type" value="Genomic_DNA"/>
</dbReference>
<evidence type="ECO:0000256" key="17">
    <source>
        <dbReference type="SAM" id="Phobius"/>
    </source>
</evidence>
<name>A0A8E1WK91_9HYPH</name>
<evidence type="ECO:0000256" key="16">
    <source>
        <dbReference type="PIRNR" id="PIRNR000203"/>
    </source>
</evidence>
<dbReference type="PIRSF" id="PIRSF000203">
    <property type="entry name" value="NADP_transhydrogenase_alpha"/>
    <property type="match status" value="1"/>
</dbReference>
<keyword evidence="12 16" id="KW-0520">NAD</keyword>
<dbReference type="InterPro" id="IPR024605">
    <property type="entry name" value="NADP_transhyd_a_C"/>
</dbReference>
<dbReference type="AlphaFoldDB" id="A0A8E1WK91"/>
<keyword evidence="20" id="KW-0560">Oxidoreductase</keyword>
<evidence type="ECO:0000256" key="2">
    <source>
        <dbReference type="ARBA" id="ARBA00004429"/>
    </source>
</evidence>
<dbReference type="PANTHER" id="PTHR10160:SF19">
    <property type="entry name" value="PROTON-TRANSLOCATING NAD(P)(+) TRANSHYDROGENASE"/>
    <property type="match status" value="1"/>
</dbReference>
<dbReference type="GO" id="GO:0016491">
    <property type="term" value="F:oxidoreductase activity"/>
    <property type="evidence" value="ECO:0007669"/>
    <property type="project" value="UniProtKB-KW"/>
</dbReference>
<dbReference type="Proteomes" id="UP000532373">
    <property type="component" value="Unassembled WGS sequence"/>
</dbReference>
<evidence type="ECO:0000256" key="4">
    <source>
        <dbReference type="ARBA" id="ARBA00012943"/>
    </source>
</evidence>
<comment type="caution">
    <text evidence="20">The sequence shown here is derived from an EMBL/GenBank/DDBJ whole genome shotgun (WGS) entry which is preliminary data.</text>
</comment>
<dbReference type="GO" id="GO:0006740">
    <property type="term" value="P:NADPH regeneration"/>
    <property type="evidence" value="ECO:0007669"/>
    <property type="project" value="TreeGrafter"/>
</dbReference>
<dbReference type="NCBIfam" id="TIGR00561">
    <property type="entry name" value="pntA"/>
    <property type="match status" value="1"/>
</dbReference>
<feature type="domain" description="Alanine dehydrogenase/pyridine nucleotide transhydrogenase N-terminal" evidence="19">
    <location>
        <begin position="4"/>
        <end position="139"/>
    </location>
</feature>
<evidence type="ECO:0000256" key="9">
    <source>
        <dbReference type="ARBA" id="ARBA00022857"/>
    </source>
</evidence>
<feature type="transmembrane region" description="Helical" evidence="17">
    <location>
        <begin position="467"/>
        <end position="486"/>
    </location>
</feature>
<dbReference type="InterPro" id="IPR036291">
    <property type="entry name" value="NAD(P)-bd_dom_sf"/>
</dbReference>
<keyword evidence="10 16" id="KW-1278">Translocase</keyword>
<comment type="similarity">
    <text evidence="3 16">Belongs to the AlaDH/PNT family.</text>
</comment>
<dbReference type="InterPro" id="IPR007886">
    <property type="entry name" value="AlaDH/PNT_N"/>
</dbReference>
<evidence type="ECO:0000256" key="11">
    <source>
        <dbReference type="ARBA" id="ARBA00022989"/>
    </source>
</evidence>
<dbReference type="GO" id="GO:0008750">
    <property type="term" value="F:proton-translocating NAD(P)+ transhydrogenase activity"/>
    <property type="evidence" value="ECO:0007669"/>
    <property type="project" value="UniProtKB-EC"/>
</dbReference>
<feature type="transmembrane region" description="Helical" evidence="17">
    <location>
        <begin position="438"/>
        <end position="455"/>
    </location>
</feature>
<keyword evidence="11 17" id="KW-1133">Transmembrane helix</keyword>
<evidence type="ECO:0000256" key="7">
    <source>
        <dbReference type="ARBA" id="ARBA00022692"/>
    </source>
</evidence>
<keyword evidence="5" id="KW-1003">Cell membrane</keyword>
<keyword evidence="8 16" id="KW-0547">Nucleotide-binding</keyword>
<evidence type="ECO:0000256" key="1">
    <source>
        <dbReference type="ARBA" id="ARBA00003943"/>
    </source>
</evidence>
<dbReference type="Gene3D" id="3.40.50.720">
    <property type="entry name" value="NAD(P)-binding Rossmann-like Domain"/>
    <property type="match status" value="2"/>
</dbReference>
<evidence type="ECO:0000256" key="10">
    <source>
        <dbReference type="ARBA" id="ARBA00022967"/>
    </source>
</evidence>
<dbReference type="InterPro" id="IPR008143">
    <property type="entry name" value="Ala_DH/PNT_CS2"/>
</dbReference>
<reference evidence="20 21" key="1">
    <citation type="submission" date="2020-08" db="EMBL/GenBank/DDBJ databases">
        <title>Genomic Encyclopedia of Type Strains, Phase IV (KMG-IV): sequencing the most valuable type-strain genomes for metagenomic binning, comparative biology and taxonomic classification.</title>
        <authorList>
            <person name="Goeker M."/>
        </authorList>
    </citation>
    <scope>NUCLEOTIDE SEQUENCE [LARGE SCALE GENOMIC DNA]</scope>
    <source>
        <strain evidence="20 21">DSM 17454</strain>
    </source>
</reference>
<dbReference type="RefSeq" id="WP_184772236.1">
    <property type="nucleotide sequence ID" value="NZ_JACHGI010000014.1"/>
</dbReference>
<dbReference type="SUPFAM" id="SSF52283">
    <property type="entry name" value="Formate/glycerate dehydrogenase catalytic domain-like"/>
    <property type="match status" value="1"/>
</dbReference>
<evidence type="ECO:0000259" key="18">
    <source>
        <dbReference type="SMART" id="SM01002"/>
    </source>
</evidence>
<proteinExistence type="inferred from homology"/>
<dbReference type="FunFam" id="3.40.50.720:FF:000028">
    <property type="entry name" value="NAD(P) transhydrogenase subunit alpha"/>
    <property type="match status" value="1"/>
</dbReference>